<dbReference type="NCBIfam" id="TIGR03712">
    <property type="entry name" value="acc_sec_asp2"/>
    <property type="match status" value="1"/>
</dbReference>
<dbReference type="EMBL" id="LR594040">
    <property type="protein sequence ID" value="VTS70093.1"/>
    <property type="molecule type" value="Genomic_DNA"/>
</dbReference>
<protein>
    <submittedName>
        <fullName evidence="1">Accessory secretory protein Asp2</fullName>
    </submittedName>
</protein>
<dbReference type="GO" id="GO:0015031">
    <property type="term" value="P:protein transport"/>
    <property type="evidence" value="ECO:0007669"/>
    <property type="project" value="InterPro"/>
</dbReference>
<reference evidence="1 2" key="1">
    <citation type="submission" date="2019-05" db="EMBL/GenBank/DDBJ databases">
        <authorList>
            <consortium name="Pathogen Informatics"/>
        </authorList>
    </citation>
    <scope>NUCLEOTIDE SEQUENCE [LARGE SCALE GENOMIC DNA]</scope>
    <source>
        <strain evidence="1 2">NCTC5338</strain>
    </source>
</reference>
<dbReference type="OrthoDB" id="9768578at2"/>
<name>A0A4V0BNP5_9STRE</name>
<dbReference type="AlphaFoldDB" id="A0A4V0BNP5"/>
<organism evidence="1 2">
    <name type="scientific">Streptococcus australis</name>
    <dbReference type="NCBI Taxonomy" id="113107"/>
    <lineage>
        <taxon>Bacteria</taxon>
        <taxon>Bacillati</taxon>
        <taxon>Bacillota</taxon>
        <taxon>Bacilli</taxon>
        <taxon>Lactobacillales</taxon>
        <taxon>Streptococcaceae</taxon>
        <taxon>Streptococcus</taxon>
    </lineage>
</organism>
<evidence type="ECO:0000313" key="2">
    <source>
        <dbReference type="Proteomes" id="UP000307982"/>
    </source>
</evidence>
<dbReference type="SUPFAM" id="SSF53474">
    <property type="entry name" value="alpha/beta-Hydrolases"/>
    <property type="match status" value="1"/>
</dbReference>
<dbReference type="Pfam" id="PF16929">
    <property type="entry name" value="Asp2"/>
    <property type="match status" value="1"/>
</dbReference>
<accession>A0A4V0BNP5</accession>
<proteinExistence type="predicted"/>
<sequence length="528" mass="60587">MKKISVLQIADENWQEQYEIPSNIKWTFVKPEDIVSLLPEDIGILNREAETEAENGKKKKKKVDKPFDVVLVDTAEYLEYVTILDQKIQVYRLFYHERCRITTKTLERFLLRKKAVKTNFENPEQMLHIFSRGFFSKQNGTKLSVNHLVAAPSFEGQISYEGTNYLRLCGRYGEDYQTIATYQHNIFLSGEMPLDLWPEFRVSEGCSIRYVVKGFPAGNSPMQEWIYDETSFDRSLTLDVNDSYYLSISIQAKGQGIVKLGPCHYRDSHLGYGDLLVGGKRISDKNREELIYFFHPGDLKPPLNIYFSGYRPAEGFEGYWMMNNLGSPFLLVGDPRSEGGAFYLGSEELEQKLLQVVHNCLDELGFTTEQLTLSGLSMGTFGALYYSSKLEPHAVIVGKPLVNLGDMAENESTIRPGGFPTSLDLVYRTIGELSSEATAQLNERFWTAFESADFSKTKFIMSYMYQDDYDMSAYPDMLDELGQRDYRVSVISKGLTGRHNDDTIGIVEWFFNQYKTLLMNSFEREFKS</sequence>
<dbReference type="InterPro" id="IPR029058">
    <property type="entry name" value="AB_hydrolase_fold"/>
</dbReference>
<gene>
    <name evidence="1" type="primary">asp2</name>
    <name evidence="1" type="ORF">NCTC5338_00587</name>
</gene>
<dbReference type="Proteomes" id="UP000307982">
    <property type="component" value="Chromosome"/>
</dbReference>
<dbReference type="InterPro" id="IPR022267">
    <property type="entry name" value="Asp2"/>
</dbReference>
<evidence type="ECO:0000313" key="1">
    <source>
        <dbReference type="EMBL" id="VTS70093.1"/>
    </source>
</evidence>